<name>A0A9D5D9L7_9LILI</name>
<accession>A0A9D5D9L7</accession>
<gene>
    <name evidence="1" type="ORF">J5N97_006246</name>
</gene>
<dbReference type="PANTHER" id="PTHR33564">
    <property type="entry name" value="TRANSMEMBRANE PROTEIN"/>
    <property type="match status" value="1"/>
</dbReference>
<dbReference type="OrthoDB" id="695890at2759"/>
<reference evidence="1" key="2">
    <citation type="journal article" date="2022" name="Hortic Res">
        <title>The genome of Dioscorea zingiberensis sheds light on the biosynthesis, origin and evolution of the medicinally important diosgenin saponins.</title>
        <authorList>
            <person name="Li Y."/>
            <person name="Tan C."/>
            <person name="Li Z."/>
            <person name="Guo J."/>
            <person name="Li S."/>
            <person name="Chen X."/>
            <person name="Wang C."/>
            <person name="Dai X."/>
            <person name="Yang H."/>
            <person name="Song W."/>
            <person name="Hou L."/>
            <person name="Xu J."/>
            <person name="Tong Z."/>
            <person name="Xu A."/>
            <person name="Yuan X."/>
            <person name="Wang W."/>
            <person name="Yang Q."/>
            <person name="Chen L."/>
            <person name="Sun Z."/>
            <person name="Wang K."/>
            <person name="Pan B."/>
            <person name="Chen J."/>
            <person name="Bao Y."/>
            <person name="Liu F."/>
            <person name="Qi X."/>
            <person name="Gang D.R."/>
            <person name="Wen J."/>
            <person name="Li J."/>
        </authorList>
    </citation>
    <scope>NUCLEOTIDE SEQUENCE</scope>
    <source>
        <strain evidence="1">Dzin_1.0</strain>
    </source>
</reference>
<protein>
    <submittedName>
        <fullName evidence="1">Uncharacterized protein</fullName>
    </submittedName>
</protein>
<dbReference type="AlphaFoldDB" id="A0A9D5D9L7"/>
<reference evidence="1" key="1">
    <citation type="submission" date="2021-03" db="EMBL/GenBank/DDBJ databases">
        <authorList>
            <person name="Li Z."/>
            <person name="Yang C."/>
        </authorList>
    </citation>
    <scope>NUCLEOTIDE SEQUENCE</scope>
    <source>
        <strain evidence="1">Dzin_1.0</strain>
        <tissue evidence="1">Leaf</tissue>
    </source>
</reference>
<sequence>MSSLVGTHGMALATAMAVSGTVILFALCRPRPVMAATAQNPTSKKLGLRPCIYSSGAGSKKMKKKKKRVRFAEDVVVEFEAEGRGSSSSSSSDEYEYDFDYGYGYDGEEYHEYDAHVEEEVQRMPANRVALYNGILQARMQQRIPCSY</sequence>
<comment type="caution">
    <text evidence="1">The sequence shown here is derived from an EMBL/GenBank/DDBJ whole genome shotgun (WGS) entry which is preliminary data.</text>
</comment>
<dbReference type="Proteomes" id="UP001085076">
    <property type="component" value="Miscellaneous, Linkage group lg01"/>
</dbReference>
<keyword evidence="2" id="KW-1185">Reference proteome</keyword>
<organism evidence="1 2">
    <name type="scientific">Dioscorea zingiberensis</name>
    <dbReference type="NCBI Taxonomy" id="325984"/>
    <lineage>
        <taxon>Eukaryota</taxon>
        <taxon>Viridiplantae</taxon>
        <taxon>Streptophyta</taxon>
        <taxon>Embryophyta</taxon>
        <taxon>Tracheophyta</taxon>
        <taxon>Spermatophyta</taxon>
        <taxon>Magnoliopsida</taxon>
        <taxon>Liliopsida</taxon>
        <taxon>Dioscoreales</taxon>
        <taxon>Dioscoreaceae</taxon>
        <taxon>Dioscorea</taxon>
    </lineage>
</organism>
<evidence type="ECO:0000313" key="1">
    <source>
        <dbReference type="EMBL" id="KAJ0987890.1"/>
    </source>
</evidence>
<dbReference type="EMBL" id="JAGGNH010000001">
    <property type="protein sequence ID" value="KAJ0987890.1"/>
    <property type="molecule type" value="Genomic_DNA"/>
</dbReference>
<proteinExistence type="predicted"/>
<evidence type="ECO:0000313" key="2">
    <source>
        <dbReference type="Proteomes" id="UP001085076"/>
    </source>
</evidence>
<dbReference type="PANTHER" id="PTHR33564:SF11">
    <property type="entry name" value="OS06G0604600 PROTEIN"/>
    <property type="match status" value="1"/>
</dbReference>